<dbReference type="Proteomes" id="UP000187526">
    <property type="component" value="Unassembled WGS sequence"/>
</dbReference>
<dbReference type="PANTHER" id="PTHR33121">
    <property type="entry name" value="CYCLIC DI-GMP PHOSPHODIESTERASE PDEF"/>
    <property type="match status" value="1"/>
</dbReference>
<dbReference type="SUPFAM" id="SSF55073">
    <property type="entry name" value="Nucleotide cyclase"/>
    <property type="match status" value="1"/>
</dbReference>
<comment type="caution">
    <text evidence="4">The sequence shown here is derived from an EMBL/GenBank/DDBJ whole genome shotgun (WGS) entry which is preliminary data.</text>
</comment>
<dbReference type="InterPro" id="IPR050706">
    <property type="entry name" value="Cyclic-di-GMP_PDE-like"/>
</dbReference>
<dbReference type="EMBL" id="MTHD01000001">
    <property type="protein sequence ID" value="OMG56133.1"/>
    <property type="molecule type" value="Genomic_DNA"/>
</dbReference>
<keyword evidence="1" id="KW-0812">Transmembrane</keyword>
<evidence type="ECO:0008006" key="6">
    <source>
        <dbReference type="Google" id="ProtNLM"/>
    </source>
</evidence>
<evidence type="ECO:0000313" key="5">
    <source>
        <dbReference type="Proteomes" id="UP000187526"/>
    </source>
</evidence>
<accession>A0A1R1IBI3</accession>
<dbReference type="InterPro" id="IPR000160">
    <property type="entry name" value="GGDEF_dom"/>
</dbReference>
<dbReference type="InterPro" id="IPR035919">
    <property type="entry name" value="EAL_sf"/>
</dbReference>
<dbReference type="InterPro" id="IPR001633">
    <property type="entry name" value="EAL_dom"/>
</dbReference>
<gene>
    <name evidence="4" type="ORF">BJN45_00385</name>
</gene>
<dbReference type="PROSITE" id="PS50883">
    <property type="entry name" value="EAL"/>
    <property type="match status" value="1"/>
</dbReference>
<dbReference type="SMART" id="SM00267">
    <property type="entry name" value="GGDEF"/>
    <property type="match status" value="1"/>
</dbReference>
<feature type="domain" description="EAL" evidence="2">
    <location>
        <begin position="553"/>
        <end position="806"/>
    </location>
</feature>
<dbReference type="RefSeq" id="WP_076090986.1">
    <property type="nucleotide sequence ID" value="NZ_MTHD01000001.1"/>
</dbReference>
<keyword evidence="1" id="KW-1133">Transmembrane helix</keyword>
<evidence type="ECO:0000259" key="2">
    <source>
        <dbReference type="PROSITE" id="PS50883"/>
    </source>
</evidence>
<keyword evidence="5" id="KW-1185">Reference proteome</keyword>
<dbReference type="STRING" id="418702.BJN45_00385"/>
<evidence type="ECO:0000313" key="4">
    <source>
        <dbReference type="EMBL" id="OMG56133.1"/>
    </source>
</evidence>
<dbReference type="Gene3D" id="3.20.20.450">
    <property type="entry name" value="EAL domain"/>
    <property type="match status" value="1"/>
</dbReference>
<organism evidence="4 5">
    <name type="scientific">Azonexus hydrophilus</name>
    <dbReference type="NCBI Taxonomy" id="418702"/>
    <lineage>
        <taxon>Bacteria</taxon>
        <taxon>Pseudomonadati</taxon>
        <taxon>Pseudomonadota</taxon>
        <taxon>Betaproteobacteria</taxon>
        <taxon>Rhodocyclales</taxon>
        <taxon>Azonexaceae</taxon>
        <taxon>Azonexus</taxon>
    </lineage>
</organism>
<dbReference type="SMART" id="SM00052">
    <property type="entry name" value="EAL"/>
    <property type="match status" value="1"/>
</dbReference>
<dbReference type="InterPro" id="IPR043128">
    <property type="entry name" value="Rev_trsase/Diguanyl_cyclase"/>
</dbReference>
<dbReference type="SUPFAM" id="SSF141868">
    <property type="entry name" value="EAL domain-like"/>
    <property type="match status" value="1"/>
</dbReference>
<dbReference type="Pfam" id="PF00563">
    <property type="entry name" value="EAL"/>
    <property type="match status" value="1"/>
</dbReference>
<sequence>MTAKGISVAWRHCLLAFLLQLTLVAGLPASQESPQVLVLMSYHHGYSWEDRILDGFEEWGGVTASRPVLHVEWMDTKRHREQESRLRFARYLTEKHAGRRFDLVVTVDDNALEFAVQQRDMFAGTPIIFGGINGDPNQITAGRPGVTGVAERFDLVRTLRLALVLHPEVKRLVFLTTADESGAGIREHVAGAMERLDPGIQVEHWVTRYLAEVDGRLPDLGNDTLLFALGSQPQKEGGRPFSPEELVAYVHARTSRPVYSDLDATVGRGALGGYMNSGLENGRLMARMAQYVLAGQRPEEIPIVYEPPQALVFDYRELQRFGITGNDLPQGSQLLNRPPSIFDPEYRNTLLSFSAIVTLLLLLLAGVLIRGRILASRHAALHHQATHDDLTGLPNRAWLNEQLVRGKWGGGQAMALVMMDVNRFKLINDTYGHSFGDEVVSAVAERLAGIQEGRTQLIRFSGDSFVILRRLDDPMYLADLCDQCAHIMVEPFHVSGHRLSISAAFGATLAAPGEIDRDRLLREADTAMHEAKQERGNHVVVFDRDIHERALRQFRLEAWLPNAVANSEIQVYFQPIVDANSGGIAGFEALARWQHPELGWVPPPEFIRAAIESGCIRDLTLGMLRSASKAFKPYLEKPSRPYLGVNVSVSDINAEEFPVRVAAILAEEGIPAERLVLEVTEDMLLGDVGNVTQVLGRLRELGLRVAIDDFGTGYSSMSYLSSFMVNIIKIDQSFVRNLTTSSSDQKIVRAIASMAADLELSVVTEGVETAEQLELLQQMGCRLLQGYFYGRPQPADSWLGDKGLEFAAYSTPCDAR</sequence>
<name>A0A1R1IBI3_9RHOO</name>
<keyword evidence="1" id="KW-0472">Membrane</keyword>
<evidence type="ECO:0000259" key="3">
    <source>
        <dbReference type="PROSITE" id="PS50887"/>
    </source>
</evidence>
<dbReference type="Gene3D" id="3.30.70.270">
    <property type="match status" value="1"/>
</dbReference>
<reference evidence="4 5" key="1">
    <citation type="submission" date="2016-10" db="EMBL/GenBank/DDBJ databases">
        <title>Alkaliphiles isolated from bioreactors.</title>
        <authorList>
            <person name="Salah Z."/>
            <person name="Rout S.P."/>
            <person name="Humphreys P.N."/>
        </authorList>
    </citation>
    <scope>NUCLEOTIDE SEQUENCE [LARGE SCALE GENOMIC DNA]</scope>
    <source>
        <strain evidence="4 5">ZS02</strain>
    </source>
</reference>
<dbReference type="NCBIfam" id="TIGR00254">
    <property type="entry name" value="GGDEF"/>
    <property type="match status" value="1"/>
</dbReference>
<dbReference type="CDD" id="cd01948">
    <property type="entry name" value="EAL"/>
    <property type="match status" value="1"/>
</dbReference>
<protein>
    <recommendedName>
        <fullName evidence="6">GGDEF-domain containing protein</fullName>
    </recommendedName>
</protein>
<dbReference type="GO" id="GO:0071111">
    <property type="term" value="F:cyclic-guanylate-specific phosphodiesterase activity"/>
    <property type="evidence" value="ECO:0007669"/>
    <property type="project" value="InterPro"/>
</dbReference>
<dbReference type="AlphaFoldDB" id="A0A1R1IBI3"/>
<evidence type="ECO:0000256" key="1">
    <source>
        <dbReference type="SAM" id="Phobius"/>
    </source>
</evidence>
<dbReference type="PANTHER" id="PTHR33121:SF79">
    <property type="entry name" value="CYCLIC DI-GMP PHOSPHODIESTERASE PDED-RELATED"/>
    <property type="match status" value="1"/>
</dbReference>
<feature type="domain" description="GGDEF" evidence="3">
    <location>
        <begin position="412"/>
        <end position="544"/>
    </location>
</feature>
<dbReference type="Pfam" id="PF00990">
    <property type="entry name" value="GGDEF"/>
    <property type="match status" value="1"/>
</dbReference>
<proteinExistence type="predicted"/>
<feature type="transmembrane region" description="Helical" evidence="1">
    <location>
        <begin position="350"/>
        <end position="369"/>
    </location>
</feature>
<dbReference type="PROSITE" id="PS50887">
    <property type="entry name" value="GGDEF"/>
    <property type="match status" value="1"/>
</dbReference>
<dbReference type="InterPro" id="IPR029787">
    <property type="entry name" value="Nucleotide_cyclase"/>
</dbReference>
<dbReference type="CDD" id="cd01949">
    <property type="entry name" value="GGDEF"/>
    <property type="match status" value="1"/>
</dbReference>
<dbReference type="Gene3D" id="3.40.50.2300">
    <property type="match status" value="2"/>
</dbReference>
<dbReference type="OrthoDB" id="9813903at2"/>